<dbReference type="KEGG" id="sari:H5J25_06715"/>
<feature type="binding site" evidence="6">
    <location>
        <position position="97"/>
    </location>
    <ligand>
        <name>Mg(2+)</name>
        <dbReference type="ChEBI" id="CHEBI:18420"/>
    </ligand>
</feature>
<dbReference type="InterPro" id="IPR044153">
    <property type="entry name" value="PIN_Pae0151-like"/>
</dbReference>
<evidence type="ECO:0000256" key="5">
    <source>
        <dbReference type="ARBA" id="ARBA00022842"/>
    </source>
</evidence>
<proteinExistence type="inferred from homology"/>
<sequence length="135" mass="14645">MLVIDASVVVKVLTEEVGSDLATDRLALEPERIGPDWLSVEIASALSKKVRYAGLPADVAEKYLAALPMIIPDLTPTLPLLPAALRLSIGLRHAVYDCLYLALAIDRDCALLTADRKFFDTVASGEHGQRMELMA</sequence>
<feature type="domain" description="PIN" evidence="7">
    <location>
        <begin position="3"/>
        <end position="120"/>
    </location>
</feature>
<dbReference type="InterPro" id="IPR051619">
    <property type="entry name" value="TypeII_TA_RNase_PINc/VapC"/>
</dbReference>
<evidence type="ECO:0000256" key="3">
    <source>
        <dbReference type="ARBA" id="ARBA00022723"/>
    </source>
</evidence>
<protein>
    <recommendedName>
        <fullName evidence="6">Ribonuclease VapC</fullName>
        <shortName evidence="6">RNase VapC</shortName>
        <ecNumber evidence="6">3.1.-.-</ecNumber>
    </recommendedName>
    <alternativeName>
        <fullName evidence="6">Toxin VapC</fullName>
    </alternativeName>
</protein>
<comment type="cofactor">
    <cofactor evidence="6">
        <name>Mg(2+)</name>
        <dbReference type="ChEBI" id="CHEBI:18420"/>
    </cofactor>
</comment>
<comment type="similarity">
    <text evidence="6">Belongs to the PINc/VapC protein family.</text>
</comment>
<keyword evidence="3 6" id="KW-0479">Metal-binding</keyword>
<dbReference type="EC" id="3.1.-.-" evidence="6"/>
<feature type="binding site" evidence="6">
    <location>
        <position position="5"/>
    </location>
    <ligand>
        <name>Mg(2+)</name>
        <dbReference type="ChEBI" id="CHEBI:18420"/>
    </ligand>
</feature>
<name>A0A974NWJ0_9SPHN</name>
<dbReference type="Gene3D" id="3.40.50.1010">
    <property type="entry name" value="5'-nuclease"/>
    <property type="match status" value="1"/>
</dbReference>
<dbReference type="PANTHER" id="PTHR35901:SF1">
    <property type="entry name" value="EXONUCLEASE VAPC9"/>
    <property type="match status" value="1"/>
</dbReference>
<dbReference type="GO" id="GO:0000287">
    <property type="term" value="F:magnesium ion binding"/>
    <property type="evidence" value="ECO:0007669"/>
    <property type="project" value="UniProtKB-UniRule"/>
</dbReference>
<dbReference type="EMBL" id="CP061035">
    <property type="protein sequence ID" value="QQV78349.1"/>
    <property type="molecule type" value="Genomic_DNA"/>
</dbReference>
<dbReference type="HAMAP" id="MF_00265">
    <property type="entry name" value="VapC_Nob1"/>
    <property type="match status" value="1"/>
</dbReference>
<keyword evidence="6" id="KW-0800">Toxin</keyword>
<comment type="function">
    <text evidence="6">Toxic component of a toxin-antitoxin (TA) system. An RNase.</text>
</comment>
<dbReference type="InterPro" id="IPR022907">
    <property type="entry name" value="VapC_family"/>
</dbReference>
<evidence type="ECO:0000259" key="7">
    <source>
        <dbReference type="Pfam" id="PF01850"/>
    </source>
</evidence>
<dbReference type="SUPFAM" id="SSF88723">
    <property type="entry name" value="PIN domain-like"/>
    <property type="match status" value="1"/>
</dbReference>
<dbReference type="GO" id="GO:0004540">
    <property type="term" value="F:RNA nuclease activity"/>
    <property type="evidence" value="ECO:0007669"/>
    <property type="project" value="InterPro"/>
</dbReference>
<dbReference type="GO" id="GO:0016787">
    <property type="term" value="F:hydrolase activity"/>
    <property type="evidence" value="ECO:0007669"/>
    <property type="project" value="UniProtKB-KW"/>
</dbReference>
<evidence type="ECO:0000256" key="4">
    <source>
        <dbReference type="ARBA" id="ARBA00022801"/>
    </source>
</evidence>
<dbReference type="PANTHER" id="PTHR35901">
    <property type="entry name" value="RIBONUCLEASE VAPC3"/>
    <property type="match status" value="1"/>
</dbReference>
<dbReference type="Pfam" id="PF01850">
    <property type="entry name" value="PIN"/>
    <property type="match status" value="1"/>
</dbReference>
<dbReference type="RefSeq" id="WP_202095274.1">
    <property type="nucleotide sequence ID" value="NZ_CP061035.1"/>
</dbReference>
<keyword evidence="9" id="KW-1185">Reference proteome</keyword>
<keyword evidence="5 6" id="KW-0460">Magnesium</keyword>
<evidence type="ECO:0000313" key="8">
    <source>
        <dbReference type="EMBL" id="QQV78349.1"/>
    </source>
</evidence>
<organism evidence="8 9">
    <name type="scientific">Sphingomonas aliaeris</name>
    <dbReference type="NCBI Taxonomy" id="2759526"/>
    <lineage>
        <taxon>Bacteria</taxon>
        <taxon>Pseudomonadati</taxon>
        <taxon>Pseudomonadota</taxon>
        <taxon>Alphaproteobacteria</taxon>
        <taxon>Sphingomonadales</taxon>
        <taxon>Sphingomonadaceae</taxon>
        <taxon>Sphingomonas</taxon>
    </lineage>
</organism>
<dbReference type="InterPro" id="IPR029060">
    <property type="entry name" value="PIN-like_dom_sf"/>
</dbReference>
<dbReference type="InterPro" id="IPR002716">
    <property type="entry name" value="PIN_dom"/>
</dbReference>
<evidence type="ECO:0000256" key="2">
    <source>
        <dbReference type="ARBA" id="ARBA00022722"/>
    </source>
</evidence>
<evidence type="ECO:0000313" key="9">
    <source>
        <dbReference type="Proteomes" id="UP000595894"/>
    </source>
</evidence>
<dbReference type="AlphaFoldDB" id="A0A974NWJ0"/>
<evidence type="ECO:0000256" key="6">
    <source>
        <dbReference type="HAMAP-Rule" id="MF_00265"/>
    </source>
</evidence>
<dbReference type="GO" id="GO:0090729">
    <property type="term" value="F:toxin activity"/>
    <property type="evidence" value="ECO:0007669"/>
    <property type="project" value="UniProtKB-KW"/>
</dbReference>
<evidence type="ECO:0000256" key="1">
    <source>
        <dbReference type="ARBA" id="ARBA00022649"/>
    </source>
</evidence>
<keyword evidence="2 6" id="KW-0540">Nuclease</keyword>
<reference evidence="9" key="1">
    <citation type="submission" date="2020-09" db="EMBL/GenBank/DDBJ databases">
        <title>Sphingomonas sp., a new species isolated from pork steak.</title>
        <authorList>
            <person name="Heidler von Heilborn D."/>
        </authorList>
    </citation>
    <scope>NUCLEOTIDE SEQUENCE [LARGE SCALE GENOMIC DNA]</scope>
</reference>
<dbReference type="CDD" id="cd09873">
    <property type="entry name" value="PIN_Pae0151-like"/>
    <property type="match status" value="1"/>
</dbReference>
<keyword evidence="4 6" id="KW-0378">Hydrolase</keyword>
<dbReference type="Proteomes" id="UP000595894">
    <property type="component" value="Chromosome"/>
</dbReference>
<gene>
    <name evidence="6" type="primary">vapC</name>
    <name evidence="8" type="ORF">H5J25_06715</name>
</gene>
<keyword evidence="1 6" id="KW-1277">Toxin-antitoxin system</keyword>
<accession>A0A974NWJ0</accession>